<dbReference type="InterPro" id="IPR011055">
    <property type="entry name" value="Dup_hybrid_motif"/>
</dbReference>
<protein>
    <recommendedName>
        <fullName evidence="7">Peptidase M23-like protein</fullName>
    </recommendedName>
</protein>
<dbReference type="Gene3D" id="2.70.70.10">
    <property type="entry name" value="Glucose Permease (Domain IIA)"/>
    <property type="match status" value="1"/>
</dbReference>
<dbReference type="Proteomes" id="UP001500542">
    <property type="component" value="Unassembled WGS sequence"/>
</dbReference>
<dbReference type="InterPro" id="IPR016047">
    <property type="entry name" value="M23ase_b-sheet_dom"/>
</dbReference>
<dbReference type="PANTHER" id="PTHR21666">
    <property type="entry name" value="PEPTIDASE-RELATED"/>
    <property type="match status" value="1"/>
</dbReference>
<keyword evidence="6" id="KW-1185">Reference proteome</keyword>
<dbReference type="RefSeq" id="WP_343981882.1">
    <property type="nucleotide sequence ID" value="NZ_BAAAHK010000021.1"/>
</dbReference>
<feature type="region of interest" description="Disordered" evidence="1">
    <location>
        <begin position="44"/>
        <end position="71"/>
    </location>
</feature>
<feature type="compositionally biased region" description="Polar residues" evidence="1">
    <location>
        <begin position="44"/>
        <end position="53"/>
    </location>
</feature>
<evidence type="ECO:0000313" key="6">
    <source>
        <dbReference type="Proteomes" id="UP001500542"/>
    </source>
</evidence>
<comment type="caution">
    <text evidence="5">The sequence shown here is derived from an EMBL/GenBank/DDBJ whole genome shotgun (WGS) entry which is preliminary data.</text>
</comment>
<evidence type="ECO:0000256" key="2">
    <source>
        <dbReference type="SAM" id="Phobius"/>
    </source>
</evidence>
<dbReference type="Pfam" id="PF18013">
    <property type="entry name" value="Phage_lysozyme2"/>
    <property type="match status" value="1"/>
</dbReference>
<sequence length="540" mass="56434">MGDSKALPIIGGVMLVFFLPLIIVIAMIVGVLSSMDSAAACTPSSGASETSMAWPTDNHTPDQGWDDEGDETHKGVDFVIAKGSKVYAVEAGNVKSVSGDWIKISHDKGLESWYRFFDTKAVKKGDTVTRGQVIGTVGEGDEAAPGKSGAHLHFEVWAATESDGTDLKQTDPATLFSTTDSPGAGGCGCGGAGGPLVGGTNQEKAFNFLVSSGYTKEQAAGMVGNMIHESSVEPQRLNGTTSGVKTPAATAVGLGNKAWGIVQWYPASKVINAGRSMGATDSQIETLEFQLNFLIHQLDGTGKVPLPAVGTAMKATKTVDDAAYTFAAKFEIFTTNPNDPEYGRRQATARQVLSTFGGGAVEPGKPGTGPATACAAGSGNIAAVAISLAWPEGGHGYNKSDATPAYQEALPKFNSENGYNVWSDCGRFVSTVMHMSGADPDYPDVSTDTMNQYLRTSGKYDVFDKISMDQLQPGDIFIGPGHTYLFVGSYGKYNSVSGSLETGKGNGHVPQAGYAYDVGVPGGFAVARLKNQPKPPEKKS</sequence>
<dbReference type="InterPro" id="IPR050570">
    <property type="entry name" value="Cell_wall_metabolism_enzyme"/>
</dbReference>
<feature type="transmembrane region" description="Helical" evidence="2">
    <location>
        <begin position="7"/>
        <end position="32"/>
    </location>
</feature>
<name>A0ABP4C6E2_9ACTN</name>
<evidence type="ECO:0000256" key="1">
    <source>
        <dbReference type="SAM" id="MobiDB-lite"/>
    </source>
</evidence>
<gene>
    <name evidence="5" type="ORF">GCM10009554_74780</name>
</gene>
<dbReference type="SUPFAM" id="SSF51261">
    <property type="entry name" value="Duplicated hybrid motif"/>
    <property type="match status" value="1"/>
</dbReference>
<accession>A0ABP4C6E2</accession>
<dbReference type="Gene3D" id="1.10.530.10">
    <property type="match status" value="1"/>
</dbReference>
<proteinExistence type="predicted"/>
<keyword evidence="2" id="KW-1133">Transmembrane helix</keyword>
<dbReference type="Pfam" id="PF01551">
    <property type="entry name" value="Peptidase_M23"/>
    <property type="match status" value="1"/>
</dbReference>
<evidence type="ECO:0008006" key="7">
    <source>
        <dbReference type="Google" id="ProtNLM"/>
    </source>
</evidence>
<keyword evidence="2" id="KW-0812">Transmembrane</keyword>
<evidence type="ECO:0000259" key="3">
    <source>
        <dbReference type="Pfam" id="PF01551"/>
    </source>
</evidence>
<dbReference type="CDD" id="cd12797">
    <property type="entry name" value="M23_peptidase"/>
    <property type="match status" value="1"/>
</dbReference>
<reference evidence="6" key="1">
    <citation type="journal article" date="2019" name="Int. J. Syst. Evol. Microbiol.">
        <title>The Global Catalogue of Microorganisms (GCM) 10K type strain sequencing project: providing services to taxonomists for standard genome sequencing and annotation.</title>
        <authorList>
            <consortium name="The Broad Institute Genomics Platform"/>
            <consortium name="The Broad Institute Genome Sequencing Center for Infectious Disease"/>
            <person name="Wu L."/>
            <person name="Ma J."/>
        </authorList>
    </citation>
    <scope>NUCLEOTIDE SEQUENCE [LARGE SCALE GENOMIC DNA]</scope>
    <source>
        <strain evidence="6">JCM 10977</strain>
    </source>
</reference>
<dbReference type="InterPro" id="IPR041219">
    <property type="entry name" value="Phage_lysozyme2"/>
</dbReference>
<keyword evidence="2" id="KW-0472">Membrane</keyword>
<feature type="domain" description="Phage tail lysozyme" evidence="4">
    <location>
        <begin position="201"/>
        <end position="356"/>
    </location>
</feature>
<dbReference type="EMBL" id="BAAAHK010000021">
    <property type="protein sequence ID" value="GAA0960141.1"/>
    <property type="molecule type" value="Genomic_DNA"/>
</dbReference>
<evidence type="ECO:0000259" key="4">
    <source>
        <dbReference type="Pfam" id="PF18013"/>
    </source>
</evidence>
<organism evidence="5 6">
    <name type="scientific">Kribbella koreensis</name>
    <dbReference type="NCBI Taxonomy" id="57909"/>
    <lineage>
        <taxon>Bacteria</taxon>
        <taxon>Bacillati</taxon>
        <taxon>Actinomycetota</taxon>
        <taxon>Actinomycetes</taxon>
        <taxon>Propionibacteriales</taxon>
        <taxon>Kribbellaceae</taxon>
        <taxon>Kribbella</taxon>
    </lineage>
</organism>
<feature type="domain" description="M23ase beta-sheet core" evidence="3">
    <location>
        <begin position="72"/>
        <end position="159"/>
    </location>
</feature>
<evidence type="ECO:0000313" key="5">
    <source>
        <dbReference type="EMBL" id="GAA0960141.1"/>
    </source>
</evidence>
<dbReference type="PANTHER" id="PTHR21666:SF270">
    <property type="entry name" value="MUREIN HYDROLASE ACTIVATOR ENVC"/>
    <property type="match status" value="1"/>
</dbReference>